<organism evidence="1 2">
    <name type="scientific">Chitinimonas lacunae</name>
    <dbReference type="NCBI Taxonomy" id="1963018"/>
    <lineage>
        <taxon>Bacteria</taxon>
        <taxon>Pseudomonadati</taxon>
        <taxon>Pseudomonadota</taxon>
        <taxon>Betaproteobacteria</taxon>
        <taxon>Neisseriales</taxon>
        <taxon>Chitinibacteraceae</taxon>
        <taxon>Chitinimonas</taxon>
    </lineage>
</organism>
<sequence>MLGRLLSTLHDDAPLKAARGVLERLPRLSPMVALDELYGCLRKGLGDSPGTEGARRLLELVEPAATALAEQVEHEMAVAYAHPVRRQLLGKPLVLLADQLGNAYYLEALREAAAIKKEDGNREVLIQLVSSCYHWLGISQLARVLHEAVPTPFPWDSVVVLYRALIHLAGLYGKDAVPADREPARSLAALLLAADAYAAAGSAAERIVGARVARAMAGEVLHGTSFRRQTPLWFNEEAGAAVRLVGWEQVERDGDALFYGTDAAARATLDLARRMMSGNGPDWLRKEEAWRGVRTDWLRRLAQCWTRLPGRARRSDCSRLGEARAAFDFLRIRGLMAQKSARLPANDPLIWPAVLDDADQGGIGLTLPGAAAGAAGRLLALYWGAQGGWWLALVSRAHSEDDGRLYLSARWLGREAEAVRLAPDDPVDPVRPQVLYLPPDALNGHRATLLLDRNYLNVGCRYFGQLGGVDAQLIPGPLEALGPNLWRCQCEVKLLS</sequence>
<dbReference type="RefSeq" id="WP_378167137.1">
    <property type="nucleotide sequence ID" value="NZ_JBHSBU010000001.1"/>
</dbReference>
<evidence type="ECO:0000313" key="2">
    <source>
        <dbReference type="Proteomes" id="UP001595791"/>
    </source>
</evidence>
<comment type="caution">
    <text evidence="1">The sequence shown here is derived from an EMBL/GenBank/DDBJ whole genome shotgun (WGS) entry which is preliminary data.</text>
</comment>
<gene>
    <name evidence="1" type="ORF">ACFOW7_18455</name>
</gene>
<evidence type="ECO:0000313" key="1">
    <source>
        <dbReference type="EMBL" id="MFC4161325.1"/>
    </source>
</evidence>
<name>A0ABV8MVE8_9NEIS</name>
<proteinExistence type="predicted"/>
<evidence type="ECO:0008006" key="3">
    <source>
        <dbReference type="Google" id="ProtNLM"/>
    </source>
</evidence>
<dbReference type="Proteomes" id="UP001595791">
    <property type="component" value="Unassembled WGS sequence"/>
</dbReference>
<dbReference type="EMBL" id="JBHSBU010000001">
    <property type="protein sequence ID" value="MFC4161325.1"/>
    <property type="molecule type" value="Genomic_DNA"/>
</dbReference>
<protein>
    <recommendedName>
        <fullName evidence="3">HDOD domain-containing protein</fullName>
    </recommendedName>
</protein>
<keyword evidence="2" id="KW-1185">Reference proteome</keyword>
<reference evidence="2" key="1">
    <citation type="journal article" date="2019" name="Int. J. Syst. Evol. Microbiol.">
        <title>The Global Catalogue of Microorganisms (GCM) 10K type strain sequencing project: providing services to taxonomists for standard genome sequencing and annotation.</title>
        <authorList>
            <consortium name="The Broad Institute Genomics Platform"/>
            <consortium name="The Broad Institute Genome Sequencing Center for Infectious Disease"/>
            <person name="Wu L."/>
            <person name="Ma J."/>
        </authorList>
    </citation>
    <scope>NUCLEOTIDE SEQUENCE [LARGE SCALE GENOMIC DNA]</scope>
    <source>
        <strain evidence="2">LMG 29894</strain>
    </source>
</reference>
<accession>A0ABV8MVE8</accession>